<dbReference type="Ensembl" id="ENSSSCT00060031174.1">
    <property type="protein sequence ID" value="ENSSSCP00060013381.1"/>
    <property type="gene ID" value="ENSSSCG00060022969.1"/>
</dbReference>
<reference evidence="1" key="1">
    <citation type="submission" date="2025-08" db="UniProtKB">
        <authorList>
            <consortium name="Ensembl"/>
        </authorList>
    </citation>
    <scope>IDENTIFICATION</scope>
</reference>
<evidence type="ECO:0000313" key="1">
    <source>
        <dbReference type="Ensembl" id="ENSSSCP00060013381.1"/>
    </source>
</evidence>
<dbReference type="AlphaFoldDB" id="A0A8D1URV5"/>
<dbReference type="InterPro" id="IPR052614">
    <property type="entry name" value="CFAP65"/>
</dbReference>
<protein>
    <recommendedName>
        <fullName evidence="3">Cilia and flagella associated protein 65</fullName>
    </recommendedName>
</protein>
<evidence type="ECO:0008006" key="3">
    <source>
        <dbReference type="Google" id="ProtNLM"/>
    </source>
</evidence>
<name>A0A8D1URV5_PIG</name>
<dbReference type="Proteomes" id="UP000694723">
    <property type="component" value="Unplaced"/>
</dbReference>
<evidence type="ECO:0000313" key="2">
    <source>
        <dbReference type="Proteomes" id="UP000694723"/>
    </source>
</evidence>
<organism evidence="1 2">
    <name type="scientific">Sus scrofa</name>
    <name type="common">Pig</name>
    <dbReference type="NCBI Taxonomy" id="9823"/>
    <lineage>
        <taxon>Eukaryota</taxon>
        <taxon>Metazoa</taxon>
        <taxon>Chordata</taxon>
        <taxon>Craniata</taxon>
        <taxon>Vertebrata</taxon>
        <taxon>Euteleostomi</taxon>
        <taxon>Mammalia</taxon>
        <taxon>Eutheria</taxon>
        <taxon>Laurasiatheria</taxon>
        <taxon>Artiodactyla</taxon>
        <taxon>Suina</taxon>
        <taxon>Suidae</taxon>
        <taxon>Sus</taxon>
    </lineage>
</organism>
<sequence length="171" mass="19186">MLPLDLCSRHPMLIEAALDLLLRTGDSGDCTMNSGSCLTASTMAIPTITGSTAMSACSSSNASACPASSVDTKLCLLKKQEKMKKRVIWGIEVAEELQWKGWELGKEITKNLVLKNLSWKIQKIKYRYQYEGSETKPLSPKPPKKPLFKKQTVHLKCHIKPEQCIRHIHFE</sequence>
<accession>A0A8D1URV5</accession>
<dbReference type="PANTHER" id="PTHR46127">
    <property type="entry name" value="CILIA- AND FLAGELLA-ASSOCIATED PROTEIN 65"/>
    <property type="match status" value="1"/>
</dbReference>
<dbReference type="PANTHER" id="PTHR46127:SF1">
    <property type="entry name" value="CILIA- AND FLAGELLA-ASSOCIATED PROTEIN 65"/>
    <property type="match status" value="1"/>
</dbReference>
<proteinExistence type="predicted"/>